<organism evidence="3">
    <name type="scientific">freshwater metagenome</name>
    <dbReference type="NCBI Taxonomy" id="449393"/>
    <lineage>
        <taxon>unclassified sequences</taxon>
        <taxon>metagenomes</taxon>
        <taxon>ecological metagenomes</taxon>
    </lineage>
</organism>
<sequence>MLRATNSSVDGTLSRKASSTALRPATISPRGLSPRGARAGLISLPSLRPVVTLPAPLVVVLLELFFATAFLRFAAA</sequence>
<keyword evidence="2" id="KW-0472">Membrane</keyword>
<feature type="region of interest" description="Disordered" evidence="1">
    <location>
        <begin position="1"/>
        <end position="36"/>
    </location>
</feature>
<dbReference type="AlphaFoldDB" id="A0A6J7Y340"/>
<accession>A0A6J7Y340</accession>
<evidence type="ECO:0000256" key="1">
    <source>
        <dbReference type="SAM" id="MobiDB-lite"/>
    </source>
</evidence>
<evidence type="ECO:0000313" key="3">
    <source>
        <dbReference type="EMBL" id="CAB5241326.1"/>
    </source>
</evidence>
<name>A0A6J7Y340_9ZZZZ</name>
<feature type="compositionally biased region" description="Polar residues" evidence="1">
    <location>
        <begin position="1"/>
        <end position="21"/>
    </location>
</feature>
<keyword evidence="2" id="KW-1133">Transmembrane helix</keyword>
<gene>
    <name evidence="3" type="ORF">UFOPK3520_01065</name>
</gene>
<proteinExistence type="predicted"/>
<keyword evidence="2" id="KW-0812">Transmembrane</keyword>
<feature type="transmembrane region" description="Helical" evidence="2">
    <location>
        <begin position="53"/>
        <end position="75"/>
    </location>
</feature>
<dbReference type="EMBL" id="CAFBSF010000104">
    <property type="protein sequence ID" value="CAB5241326.1"/>
    <property type="molecule type" value="Genomic_DNA"/>
</dbReference>
<evidence type="ECO:0000256" key="2">
    <source>
        <dbReference type="SAM" id="Phobius"/>
    </source>
</evidence>
<reference evidence="3" key="1">
    <citation type="submission" date="2020-05" db="EMBL/GenBank/DDBJ databases">
        <authorList>
            <person name="Chiriac C."/>
            <person name="Salcher M."/>
            <person name="Ghai R."/>
            <person name="Kavagutti S V."/>
        </authorList>
    </citation>
    <scope>NUCLEOTIDE SEQUENCE</scope>
</reference>
<protein>
    <submittedName>
        <fullName evidence="3">Unannotated protein</fullName>
    </submittedName>
</protein>